<name>A0A7Y7U5P8_9BACT</name>
<dbReference type="Proteomes" id="UP000565521">
    <property type="component" value="Unassembled WGS sequence"/>
</dbReference>
<protein>
    <submittedName>
        <fullName evidence="1">Uncharacterized protein</fullName>
    </submittedName>
</protein>
<proteinExistence type="predicted"/>
<dbReference type="EMBL" id="JABKAU010000007">
    <property type="protein sequence ID" value="NVO30690.1"/>
    <property type="molecule type" value="Genomic_DNA"/>
</dbReference>
<dbReference type="Gene3D" id="1.10.8.1050">
    <property type="entry name" value="Antitoxin VbhA-like"/>
    <property type="match status" value="1"/>
</dbReference>
<dbReference type="AlphaFoldDB" id="A0A7Y7U5P8"/>
<dbReference type="RefSeq" id="WP_176907611.1">
    <property type="nucleotide sequence ID" value="NZ_JABKAU010000007.1"/>
</dbReference>
<keyword evidence="2" id="KW-1185">Reference proteome</keyword>
<accession>A0A7Y7U5P8</accession>
<evidence type="ECO:0000313" key="2">
    <source>
        <dbReference type="Proteomes" id="UP000565521"/>
    </source>
</evidence>
<dbReference type="InterPro" id="IPR043038">
    <property type="entry name" value="VbhA_sf"/>
</dbReference>
<evidence type="ECO:0000313" key="1">
    <source>
        <dbReference type="EMBL" id="NVO30690.1"/>
    </source>
</evidence>
<sequence length="59" mass="6694">MKPTAQRITDRYPHLRDGAERRQMLVRNAVASAQIEGIQPDEARLRVVVQQVTPEVKGL</sequence>
<gene>
    <name evidence="1" type="ORF">HW554_05690</name>
</gene>
<comment type="caution">
    <text evidence="1">The sequence shown here is derived from an EMBL/GenBank/DDBJ whole genome shotgun (WGS) entry which is preliminary data.</text>
</comment>
<organism evidence="1 2">
    <name type="scientific">Hymenobacter lapidiphilus</name>
    <dbReference type="NCBI Taxonomy" id="2608003"/>
    <lineage>
        <taxon>Bacteria</taxon>
        <taxon>Pseudomonadati</taxon>
        <taxon>Bacteroidota</taxon>
        <taxon>Cytophagia</taxon>
        <taxon>Cytophagales</taxon>
        <taxon>Hymenobacteraceae</taxon>
        <taxon>Hymenobacter</taxon>
    </lineage>
</organism>
<reference evidence="1 2" key="1">
    <citation type="submission" date="2020-05" db="EMBL/GenBank/DDBJ databases">
        <title>Hymenobacter terrestris sp. nov. and Hymenobacter lapidiphilus sp. nov., isolated from regoliths in Antarctica.</title>
        <authorList>
            <person name="Sedlacek I."/>
            <person name="Pantucek R."/>
            <person name="Zeman M."/>
            <person name="Holochova P."/>
            <person name="Kralova S."/>
            <person name="Stankova E."/>
            <person name="Sedo O."/>
            <person name="Micenkova L."/>
            <person name="Svec P."/>
            <person name="Gupta V."/>
            <person name="Sood U."/>
            <person name="Korpole U.S."/>
            <person name="Lal R."/>
        </authorList>
    </citation>
    <scope>NUCLEOTIDE SEQUENCE [LARGE SCALE GENOMIC DNA]</scope>
    <source>
        <strain evidence="1 2">P5342</strain>
    </source>
</reference>